<comment type="caution">
    <text evidence="3">The sequence shown here is derived from an EMBL/GenBank/DDBJ whole genome shotgun (WGS) entry which is preliminary data.</text>
</comment>
<dbReference type="Pfam" id="PF01476">
    <property type="entry name" value="LysM"/>
    <property type="match status" value="3"/>
</dbReference>
<dbReference type="PANTHER" id="PTHR21666">
    <property type="entry name" value="PEPTIDASE-RELATED"/>
    <property type="match status" value="1"/>
</dbReference>
<gene>
    <name evidence="3" type="ORF">ETP66_04700</name>
</gene>
<dbReference type="InterPro" id="IPR018392">
    <property type="entry name" value="LysM"/>
</dbReference>
<keyword evidence="1" id="KW-0175">Coiled coil</keyword>
<feature type="domain" description="LysM" evidence="2">
    <location>
        <begin position="105"/>
        <end position="150"/>
    </location>
</feature>
<dbReference type="GO" id="GO:0004222">
    <property type="term" value="F:metalloendopeptidase activity"/>
    <property type="evidence" value="ECO:0007669"/>
    <property type="project" value="TreeGrafter"/>
</dbReference>
<organism evidence="3 4">
    <name type="scientific">Thermus thermamylovorans</name>
    <dbReference type="NCBI Taxonomy" id="2509362"/>
    <lineage>
        <taxon>Bacteria</taxon>
        <taxon>Thermotogati</taxon>
        <taxon>Deinococcota</taxon>
        <taxon>Deinococci</taxon>
        <taxon>Thermales</taxon>
        <taxon>Thermaceae</taxon>
        <taxon>Thermus</taxon>
    </lineage>
</organism>
<evidence type="ECO:0000313" key="4">
    <source>
        <dbReference type="Proteomes" id="UP000292858"/>
    </source>
</evidence>
<dbReference type="InterPro" id="IPR050570">
    <property type="entry name" value="Cell_wall_metabolism_enzyme"/>
</dbReference>
<feature type="coiled-coil region" evidence="1">
    <location>
        <begin position="210"/>
        <end position="251"/>
    </location>
</feature>
<dbReference type="PANTHER" id="PTHR21666:SF270">
    <property type="entry name" value="MUREIN HYDROLASE ACTIVATOR ENVC"/>
    <property type="match status" value="1"/>
</dbReference>
<dbReference type="SMART" id="SM00257">
    <property type="entry name" value="LysM"/>
    <property type="match status" value="3"/>
</dbReference>
<dbReference type="AlphaFoldDB" id="A0A4Q9B608"/>
<dbReference type="SUPFAM" id="SSF54106">
    <property type="entry name" value="LysM domain"/>
    <property type="match status" value="2"/>
</dbReference>
<dbReference type="InterPro" id="IPR036779">
    <property type="entry name" value="LysM_dom_sf"/>
</dbReference>
<protein>
    <submittedName>
        <fullName evidence="3">LysM peptidoglycan-binding domain-containing protein</fullName>
    </submittedName>
</protein>
<dbReference type="Gene3D" id="3.10.350.10">
    <property type="entry name" value="LysM domain"/>
    <property type="match status" value="3"/>
</dbReference>
<evidence type="ECO:0000313" key="3">
    <source>
        <dbReference type="EMBL" id="TBH21076.1"/>
    </source>
</evidence>
<dbReference type="InterPro" id="IPR016047">
    <property type="entry name" value="M23ase_b-sheet_dom"/>
</dbReference>
<dbReference type="RefSeq" id="WP_130841101.1">
    <property type="nucleotide sequence ID" value="NZ_SIJL01000004.1"/>
</dbReference>
<dbReference type="SUPFAM" id="SSF51261">
    <property type="entry name" value="Duplicated hybrid motif"/>
    <property type="match status" value="1"/>
</dbReference>
<feature type="domain" description="LysM" evidence="2">
    <location>
        <begin position="157"/>
        <end position="201"/>
    </location>
</feature>
<evidence type="ECO:0000259" key="2">
    <source>
        <dbReference type="PROSITE" id="PS51782"/>
    </source>
</evidence>
<sequence length="391" mass="42928">MRGILGIVCCLPFSALAWAQLPLLSLLPLPEATVEVGQAPRKGWVLYRVRPGDTLAGIAARYGVEAQHIMWSSGLKDHRLQVGQPLRIPLVDQGERPPRVPPGVEAYRVQPGDTLAGVAARFGLTPLELVSANPTLESLDRLVAGSVLYIPREVRGLLVALPEGETLLDLAQRFGLPPVQVARANGIDNPAELRPGDLVLLPGIQARTTYERLLAKQEEERRARLEAERRRQEELRRLAEERRRQQALAQQRARQAQARPVSYQEGGMRWPLAGGFRITTYYGQRGVFQRYHTGIDLAAPQGTPILAAKAGQVRVAGWSAVGYGFHVVLDHGGGKETLYAHMSRIAVRPGQWVEAGQVIGHVGSTGWSTGPHLHFEVRVNGVPRNPLSYLP</sequence>
<keyword evidence="4" id="KW-1185">Reference proteome</keyword>
<accession>A0A4Q9B608</accession>
<dbReference type="OrthoDB" id="9805799at2"/>
<dbReference type="Pfam" id="PF01551">
    <property type="entry name" value="Peptidase_M23"/>
    <property type="match status" value="1"/>
</dbReference>
<dbReference type="InterPro" id="IPR011055">
    <property type="entry name" value="Dup_hybrid_motif"/>
</dbReference>
<name>A0A4Q9B608_9DEIN</name>
<reference evidence="3 4" key="1">
    <citation type="submission" date="2019-02" db="EMBL/GenBank/DDBJ databases">
        <title>Thermus sp. a novel from hot spring.</title>
        <authorList>
            <person name="Zhao Z."/>
        </authorList>
    </citation>
    <scope>NUCLEOTIDE SEQUENCE [LARGE SCALE GENOMIC DNA]</scope>
    <source>
        <strain evidence="3 4">CFH 72773T</strain>
    </source>
</reference>
<dbReference type="CDD" id="cd00118">
    <property type="entry name" value="LysM"/>
    <property type="match status" value="3"/>
</dbReference>
<proteinExistence type="predicted"/>
<dbReference type="Proteomes" id="UP000292858">
    <property type="component" value="Unassembled WGS sequence"/>
</dbReference>
<dbReference type="Gene3D" id="2.70.70.10">
    <property type="entry name" value="Glucose Permease (Domain IIA)"/>
    <property type="match status" value="1"/>
</dbReference>
<dbReference type="EMBL" id="SIJL01000004">
    <property type="protein sequence ID" value="TBH21076.1"/>
    <property type="molecule type" value="Genomic_DNA"/>
</dbReference>
<evidence type="ECO:0000256" key="1">
    <source>
        <dbReference type="SAM" id="Coils"/>
    </source>
</evidence>
<dbReference type="PROSITE" id="PS51782">
    <property type="entry name" value="LYSM"/>
    <property type="match status" value="3"/>
</dbReference>
<feature type="domain" description="LysM" evidence="2">
    <location>
        <begin position="45"/>
        <end position="88"/>
    </location>
</feature>
<dbReference type="CDD" id="cd12797">
    <property type="entry name" value="M23_peptidase"/>
    <property type="match status" value="1"/>
</dbReference>